<organism evidence="3 4">
    <name type="scientific">Hymenobacter gelipurpurascens</name>
    <dbReference type="NCBI Taxonomy" id="89968"/>
    <lineage>
        <taxon>Bacteria</taxon>
        <taxon>Pseudomonadati</taxon>
        <taxon>Bacteroidota</taxon>
        <taxon>Cytophagia</taxon>
        <taxon>Cytophagales</taxon>
        <taxon>Hymenobacteraceae</taxon>
        <taxon>Hymenobacter</taxon>
    </lineage>
</organism>
<feature type="transmembrane region" description="Helical" evidence="2">
    <location>
        <begin position="371"/>
        <end position="392"/>
    </location>
</feature>
<gene>
    <name evidence="3" type="ORF">SAMN06265337_2173</name>
</gene>
<dbReference type="PROSITE" id="PS50005">
    <property type="entry name" value="TPR"/>
    <property type="match status" value="1"/>
</dbReference>
<accession>A0A212TQ16</accession>
<feature type="transmembrane region" description="Helical" evidence="2">
    <location>
        <begin position="297"/>
        <end position="318"/>
    </location>
</feature>
<evidence type="ECO:0000313" key="4">
    <source>
        <dbReference type="Proteomes" id="UP000198131"/>
    </source>
</evidence>
<evidence type="ECO:0000256" key="2">
    <source>
        <dbReference type="SAM" id="Phobius"/>
    </source>
</evidence>
<name>A0A212TQ16_9BACT</name>
<keyword evidence="2" id="KW-0472">Membrane</keyword>
<dbReference type="Proteomes" id="UP000198131">
    <property type="component" value="Unassembled WGS sequence"/>
</dbReference>
<proteinExistence type="predicted"/>
<dbReference type="OrthoDB" id="868419at2"/>
<dbReference type="Pfam" id="PF13432">
    <property type="entry name" value="TPR_16"/>
    <property type="match status" value="1"/>
</dbReference>
<dbReference type="Gene3D" id="1.25.40.10">
    <property type="entry name" value="Tetratricopeptide repeat domain"/>
    <property type="match status" value="2"/>
</dbReference>
<reference evidence="4" key="1">
    <citation type="submission" date="2017-06" db="EMBL/GenBank/DDBJ databases">
        <authorList>
            <person name="Varghese N."/>
            <person name="Submissions S."/>
        </authorList>
    </citation>
    <scope>NUCLEOTIDE SEQUENCE [LARGE SCALE GENOMIC DNA]</scope>
    <source>
        <strain evidence="4">DSM 11116</strain>
    </source>
</reference>
<dbReference type="PANTHER" id="PTHR12558">
    <property type="entry name" value="CELL DIVISION CYCLE 16,23,27"/>
    <property type="match status" value="1"/>
</dbReference>
<feature type="repeat" description="TPR" evidence="1">
    <location>
        <begin position="177"/>
        <end position="210"/>
    </location>
</feature>
<dbReference type="AlphaFoldDB" id="A0A212TQ16"/>
<keyword evidence="2" id="KW-0812">Transmembrane</keyword>
<dbReference type="RefSeq" id="WP_088843402.1">
    <property type="nucleotide sequence ID" value="NZ_FYEW01000001.1"/>
</dbReference>
<feature type="transmembrane region" description="Helical" evidence="2">
    <location>
        <begin position="339"/>
        <end position="365"/>
    </location>
</feature>
<keyword evidence="4" id="KW-1185">Reference proteome</keyword>
<sequence>MNHAEHDRWQEAARHLLDVRRPEQAEHLVRRRLAKHPQEAEAHELLGLVLINQPGRTAEALTEIQQALALDPQSSDAHYFHSVLLLREGQPFAALQSIDEALHHDSLNATYLGFKAVILNTRRQPEAALEVATTGLRLNPGHIECLFQRILALQQLRSYEAASLTVGQLARWHPGLALTHALLGDEAMRAQQFAEAETHLREAIRLRPTDERTQRKLLPLLLQLGQEAQRQQKPTEARRYFLEAWHLSPGNSAARHGLEQLAQQRFWLKRQLRRLDAWSEQVQSEVKRGRLRAVLQLYLVLVPLVSLLCIPLIVAYIWAAVQWRLHPDVRMMHQRPASWLATLSPVAMAIVCLASAILAIALAIWLYSLGVVASALVLPVVLLVAKLIDYYFRHVARLKRRHSSR</sequence>
<evidence type="ECO:0000256" key="1">
    <source>
        <dbReference type="PROSITE-ProRule" id="PRU00339"/>
    </source>
</evidence>
<keyword evidence="2" id="KW-1133">Transmembrane helix</keyword>
<protein>
    <submittedName>
        <fullName evidence="3">Flp pilus assembly protein TadD, contains TPR repeats</fullName>
    </submittedName>
</protein>
<dbReference type="SMART" id="SM00028">
    <property type="entry name" value="TPR"/>
    <property type="match status" value="5"/>
</dbReference>
<evidence type="ECO:0000313" key="3">
    <source>
        <dbReference type="EMBL" id="SNC68085.1"/>
    </source>
</evidence>
<dbReference type="PANTHER" id="PTHR12558:SF33">
    <property type="entry name" value="BLL7664 PROTEIN"/>
    <property type="match status" value="1"/>
</dbReference>
<dbReference type="InterPro" id="IPR019734">
    <property type="entry name" value="TPR_rpt"/>
</dbReference>
<dbReference type="InterPro" id="IPR011990">
    <property type="entry name" value="TPR-like_helical_dom_sf"/>
</dbReference>
<dbReference type="SUPFAM" id="SSF48452">
    <property type="entry name" value="TPR-like"/>
    <property type="match status" value="1"/>
</dbReference>
<keyword evidence="1" id="KW-0802">TPR repeat</keyword>
<dbReference type="EMBL" id="FYEW01000001">
    <property type="protein sequence ID" value="SNC68085.1"/>
    <property type="molecule type" value="Genomic_DNA"/>
</dbReference>